<feature type="binding site" evidence="12">
    <location>
        <begin position="109"/>
        <end position="110"/>
    </location>
    <ligand>
        <name>CoA</name>
        <dbReference type="ChEBI" id="CHEBI:57287"/>
    </ligand>
</feature>
<comment type="catalytic activity">
    <reaction evidence="10">
        <text>apo-[aryl-carrier protein] + CoA = holo-[aryl-carrier protein] + adenosine 3',5'-bisphosphate + H(+)</text>
        <dbReference type="Rhea" id="RHEA:48404"/>
        <dbReference type="Rhea" id="RHEA-COMP:15903"/>
        <dbReference type="Rhea" id="RHEA-COMP:17557"/>
        <dbReference type="ChEBI" id="CHEBI:15378"/>
        <dbReference type="ChEBI" id="CHEBI:29999"/>
        <dbReference type="ChEBI" id="CHEBI:57287"/>
        <dbReference type="ChEBI" id="CHEBI:58343"/>
        <dbReference type="ChEBI" id="CHEBI:64479"/>
    </reaction>
</comment>
<feature type="binding site" evidence="12">
    <location>
        <position position="65"/>
    </location>
    <ligand>
        <name>CoA</name>
        <dbReference type="ChEBI" id="CHEBI:57287"/>
    </ligand>
</feature>
<protein>
    <recommendedName>
        <fullName evidence="5">Enterobactin synthase component D</fullName>
    </recommendedName>
    <alternativeName>
        <fullName evidence="8">4'-phosphopantetheinyl transferase EntD</fullName>
    </alternativeName>
    <alternativeName>
        <fullName evidence="9">Enterochelin synthase D</fullName>
    </alternativeName>
</protein>
<dbReference type="Proteomes" id="UP000505325">
    <property type="component" value="Chromosome"/>
</dbReference>
<dbReference type="PANTHER" id="PTHR38096:SF1">
    <property type="entry name" value="ENTEROBACTIN SYNTHASE COMPONENT D"/>
    <property type="match status" value="1"/>
</dbReference>
<feature type="binding site" evidence="13">
    <location>
        <position position="131"/>
    </location>
    <ligand>
        <name>Mg(2+)</name>
        <dbReference type="ChEBI" id="CHEBI:18420"/>
    </ligand>
</feature>
<evidence type="ECO:0000256" key="9">
    <source>
        <dbReference type="ARBA" id="ARBA00031996"/>
    </source>
</evidence>
<dbReference type="KEGG" id="pmak:PMPD1_2951"/>
<evidence type="ECO:0000256" key="4">
    <source>
        <dbReference type="ARBA" id="ARBA00011503"/>
    </source>
</evidence>
<keyword evidence="7" id="KW-0259">Enterobactin biosynthesis</keyword>
<evidence type="ECO:0000256" key="3">
    <source>
        <dbReference type="ARBA" id="ARBA00008342"/>
    </source>
</evidence>
<feature type="binding site" evidence="13">
    <location>
        <position position="129"/>
    </location>
    <ligand>
        <name>Mg(2+)</name>
        <dbReference type="ChEBI" id="CHEBI:18420"/>
    </ligand>
</feature>
<evidence type="ECO:0000256" key="13">
    <source>
        <dbReference type="PIRSR" id="PIRSR603542-2"/>
    </source>
</evidence>
<proteinExistence type="inferred from homology"/>
<evidence type="ECO:0000256" key="1">
    <source>
        <dbReference type="ARBA" id="ARBA00003937"/>
    </source>
</evidence>
<feature type="binding site" evidence="12">
    <location>
        <position position="129"/>
    </location>
    <ligand>
        <name>CoA</name>
        <dbReference type="ChEBI" id="CHEBI:57287"/>
    </ligand>
</feature>
<dbReference type="EMBL" id="CP054212">
    <property type="protein sequence ID" value="QKJ87886.1"/>
    <property type="molecule type" value="Genomic_DNA"/>
</dbReference>
<dbReference type="InterPro" id="IPR003542">
    <property type="entry name" value="Enbac_synth_compD-like"/>
</dbReference>
<evidence type="ECO:0000256" key="11">
    <source>
        <dbReference type="ARBA" id="ARBA00049191"/>
    </source>
</evidence>
<evidence type="ECO:0000256" key="8">
    <source>
        <dbReference type="ARBA" id="ARBA00029894"/>
    </source>
</evidence>
<dbReference type="GO" id="GO:0008897">
    <property type="term" value="F:holo-[acyl-carrier-protein] synthase activity"/>
    <property type="evidence" value="ECO:0007669"/>
    <property type="project" value="InterPro"/>
</dbReference>
<dbReference type="Pfam" id="PF17837">
    <property type="entry name" value="4PPT_N"/>
    <property type="match status" value="1"/>
</dbReference>
<organism evidence="16 17">
    <name type="scientific">Paramixta manurensis</name>
    <dbReference type="NCBI Taxonomy" id="2740817"/>
    <lineage>
        <taxon>Bacteria</taxon>
        <taxon>Pseudomonadati</taxon>
        <taxon>Pseudomonadota</taxon>
        <taxon>Gammaproteobacteria</taxon>
        <taxon>Enterobacterales</taxon>
        <taxon>Erwiniaceae</taxon>
        <taxon>Paramixta</taxon>
    </lineage>
</organism>
<keyword evidence="13" id="KW-0479">Metal-binding</keyword>
<dbReference type="GO" id="GO:0009366">
    <property type="term" value="C:enterobactin synthetase complex"/>
    <property type="evidence" value="ECO:0007669"/>
    <property type="project" value="InterPro"/>
</dbReference>
<dbReference type="RefSeq" id="WP_173634794.1">
    <property type="nucleotide sequence ID" value="NZ_CP054212.1"/>
</dbReference>
<feature type="binding site" evidence="12">
    <location>
        <position position="174"/>
    </location>
    <ligand>
        <name>CoA</name>
        <dbReference type="ChEBI" id="CHEBI:57287"/>
    </ligand>
</feature>
<evidence type="ECO:0000256" key="12">
    <source>
        <dbReference type="PIRSR" id="PIRSR603542-1"/>
    </source>
</evidence>
<keyword evidence="6 16" id="KW-0808">Transferase</keyword>
<accession>A0A6M8UAQ7</accession>
<feature type="binding site" evidence="12">
    <location>
        <position position="73"/>
    </location>
    <ligand>
        <name>CoA</name>
        <dbReference type="ChEBI" id="CHEBI:57287"/>
    </ligand>
</feature>
<evidence type="ECO:0000256" key="10">
    <source>
        <dbReference type="ARBA" id="ARBA00049176"/>
    </source>
</evidence>
<dbReference type="InterPro" id="IPR041354">
    <property type="entry name" value="4PPT_N"/>
</dbReference>
<evidence type="ECO:0000256" key="6">
    <source>
        <dbReference type="ARBA" id="ARBA00022679"/>
    </source>
</evidence>
<keyword evidence="17" id="KW-1185">Reference proteome</keyword>
<dbReference type="UniPathway" id="UPA00017"/>
<dbReference type="Pfam" id="PF01648">
    <property type="entry name" value="ACPS"/>
    <property type="match status" value="1"/>
</dbReference>
<feature type="binding site" evidence="12">
    <location>
        <position position="178"/>
    </location>
    <ligand>
        <name>CoA</name>
        <dbReference type="ChEBI" id="CHEBI:57287"/>
    </ligand>
</feature>
<evidence type="ECO:0000256" key="5">
    <source>
        <dbReference type="ARBA" id="ARBA00019087"/>
    </source>
</evidence>
<dbReference type="InterPro" id="IPR037143">
    <property type="entry name" value="4-PPantetheinyl_Trfase_dom_sf"/>
</dbReference>
<dbReference type="SUPFAM" id="SSF56214">
    <property type="entry name" value="4'-phosphopantetheinyl transferase"/>
    <property type="match status" value="1"/>
</dbReference>
<dbReference type="GO" id="GO:0000287">
    <property type="term" value="F:magnesium ion binding"/>
    <property type="evidence" value="ECO:0007669"/>
    <property type="project" value="InterPro"/>
</dbReference>
<dbReference type="Gene3D" id="3.90.470.20">
    <property type="entry name" value="4'-phosphopantetheinyl transferase domain"/>
    <property type="match status" value="1"/>
</dbReference>
<evidence type="ECO:0000259" key="14">
    <source>
        <dbReference type="Pfam" id="PF01648"/>
    </source>
</evidence>
<dbReference type="PRINTS" id="PR01399">
    <property type="entry name" value="ENTSNTHTASED"/>
</dbReference>
<evidence type="ECO:0000313" key="17">
    <source>
        <dbReference type="Proteomes" id="UP000505325"/>
    </source>
</evidence>
<dbReference type="GO" id="GO:0005886">
    <property type="term" value="C:plasma membrane"/>
    <property type="evidence" value="ECO:0007669"/>
    <property type="project" value="TreeGrafter"/>
</dbReference>
<feature type="domain" description="4'-phosphopantetheinyl transferase" evidence="14">
    <location>
        <begin position="126"/>
        <end position="206"/>
    </location>
</feature>
<comment type="similarity">
    <text evidence="3">Belongs to the P-Pant transferase superfamily. EntD family.</text>
</comment>
<dbReference type="PANTHER" id="PTHR38096">
    <property type="entry name" value="ENTEROBACTIN SYNTHASE COMPONENT D"/>
    <property type="match status" value="1"/>
</dbReference>
<evidence type="ECO:0000256" key="7">
    <source>
        <dbReference type="ARBA" id="ARBA00023191"/>
    </source>
</evidence>
<evidence type="ECO:0000313" key="16">
    <source>
        <dbReference type="EMBL" id="QKJ87886.1"/>
    </source>
</evidence>
<keyword evidence="13" id="KW-0460">Magnesium</keyword>
<evidence type="ECO:0000259" key="15">
    <source>
        <dbReference type="Pfam" id="PF17837"/>
    </source>
</evidence>
<comment type="catalytic activity">
    <reaction evidence="11">
        <text>apo-[peptidyl-carrier protein] + CoA = holo-[peptidyl-carrier protein] + adenosine 3',5'-bisphosphate + H(+)</text>
        <dbReference type="Rhea" id="RHEA:46228"/>
        <dbReference type="Rhea" id="RHEA-COMP:11479"/>
        <dbReference type="Rhea" id="RHEA-COMP:11480"/>
        <dbReference type="ChEBI" id="CHEBI:15378"/>
        <dbReference type="ChEBI" id="CHEBI:29999"/>
        <dbReference type="ChEBI" id="CHEBI:57287"/>
        <dbReference type="ChEBI" id="CHEBI:58343"/>
        <dbReference type="ChEBI" id="CHEBI:64479"/>
    </reaction>
</comment>
<feature type="binding site" evidence="13">
    <location>
        <position position="130"/>
    </location>
    <ligand>
        <name>Mg(2+)</name>
        <dbReference type="ChEBI" id="CHEBI:18420"/>
    </ligand>
</feature>
<dbReference type="AlphaFoldDB" id="A0A6M8UAQ7"/>
<comment type="pathway">
    <text evidence="2">Siderophore biosynthesis; enterobactin biosynthesis.</text>
</comment>
<reference evidence="16 17" key="1">
    <citation type="submission" date="2020-06" db="EMBL/GenBank/DDBJ databases">
        <title>Genome sequence of Paramixta manurensis strain PD-1.</title>
        <authorList>
            <person name="Lee C.W."/>
            <person name="Kim J."/>
        </authorList>
    </citation>
    <scope>NUCLEOTIDE SEQUENCE [LARGE SCALE GENOMIC DNA]</scope>
    <source>
        <strain evidence="16 17">PD-1</strain>
    </source>
</reference>
<evidence type="ECO:0000256" key="2">
    <source>
        <dbReference type="ARBA" id="ARBA00004993"/>
    </source>
</evidence>
<comment type="cofactor">
    <cofactor evidence="13">
        <name>Mg(2+)</name>
        <dbReference type="ChEBI" id="CHEBI:18420"/>
    </cofactor>
</comment>
<name>A0A6M8UAQ7_9GAMM</name>
<dbReference type="InterPro" id="IPR008278">
    <property type="entry name" value="4-PPantetheinyl_Trfase_dom"/>
</dbReference>
<gene>
    <name evidence="16" type="ORF">PMPD1_2951</name>
</gene>
<dbReference type="GO" id="GO:0009239">
    <property type="term" value="P:enterobactin biosynthetic process"/>
    <property type="evidence" value="ECO:0007669"/>
    <property type="project" value="UniProtKB-UniPathway"/>
</dbReference>
<feature type="domain" description="4'-phosphopantetheinyl transferase N-terminal" evidence="15">
    <location>
        <begin position="57"/>
        <end position="116"/>
    </location>
</feature>
<comment type="function">
    <text evidence="1">Involved in the biosynthesis of the siderophore enterobactin (enterochelin), which is a macrocyclic trimeric lactone of N-(2,3-dihydroxybenzoyl)-serine. The serine trilactone serves as a scaffolding for the three catechol functionalities that provide hexadentate coordination for the tightly ligated iron(2+) atoms. Plays an essential role in the assembly of the enterobactin by catalyzing the transfer of the 4'-phosphopantetheine (Ppant) moiety from coenzyme A to the apo-domains of both EntB (ArCP domain) and EntF (PCP domain) to yield their holo-forms which make them competent for the activation of 2,3-dihydroxybenzoate (DHB) and L-serine, respectively.</text>
</comment>
<comment type="subunit">
    <text evidence="4">EntB, EntD, EntE, and EntF form a multienzyme complex called enterobactin synthase.</text>
</comment>
<sequence length="240" mass="26655">MFSQFRQHTLPTWPFFHLLRQAQLADFPDILFSEIRFSLADFDPSLFAACGIPPPAHLSKAVKKRQAEYLASRYLAQQVMSHYGIGHFLLQNSRDRAPIWPLGIAASLSHTHHCAVLLSTDTDQLVGVDIEQLIAAEVAAGLQETLLVAAESQRLARSGLSFTQAITVAFSLKESLYKALYPHSQQFIGFHDAMVIEVDAVNGTACLQLTKNIGAAFPAGRQFNGYFQLRREEVITLVID</sequence>